<sequence>MAIPSEGQLEAICRKDMASVNKSVSSIMDAMEAVDKALPYTWVGRDADNWRTEYNGRMGQLTALLLMALPPEEARLIEKARKKQAEMNRKRQAL</sequence>
<organism evidence="1 2">
    <name type="scientific">Streptomyces natalensis ATCC 27448</name>
    <dbReference type="NCBI Taxonomy" id="1240678"/>
    <lineage>
        <taxon>Bacteria</taxon>
        <taxon>Bacillati</taxon>
        <taxon>Actinomycetota</taxon>
        <taxon>Actinomycetes</taxon>
        <taxon>Kitasatosporales</taxon>
        <taxon>Streptomycetaceae</taxon>
        <taxon>Streptomyces</taxon>
    </lineage>
</organism>
<dbReference type="AlphaFoldDB" id="A0A0D7CHA2"/>
<dbReference type="PATRIC" id="fig|1240678.4.peg.6002"/>
<reference evidence="1 2" key="1">
    <citation type="submission" date="2014-09" db="EMBL/GenBank/DDBJ databases">
        <title>Draft genome sequence of Streptomyces natalensis ATCC 27448, producer of the antifungal pimaricin.</title>
        <authorList>
            <person name="Mendes M.V."/>
            <person name="Beites T."/>
            <person name="Pires S."/>
            <person name="Santos C.L."/>
            <person name="Moradas-Ferreira P."/>
        </authorList>
    </citation>
    <scope>NUCLEOTIDE SEQUENCE [LARGE SCALE GENOMIC DNA]</scope>
    <source>
        <strain evidence="1 2">ATCC 27448</strain>
    </source>
</reference>
<evidence type="ECO:0000313" key="2">
    <source>
        <dbReference type="Proteomes" id="UP000032458"/>
    </source>
</evidence>
<dbReference type="EMBL" id="JRKI01000034">
    <property type="protein sequence ID" value="KIZ15426.1"/>
    <property type="molecule type" value="Genomic_DNA"/>
</dbReference>
<gene>
    <name evidence="1" type="ORF">SNA_28145</name>
</gene>
<dbReference type="Proteomes" id="UP000032458">
    <property type="component" value="Unassembled WGS sequence"/>
</dbReference>
<comment type="caution">
    <text evidence="1">The sequence shown here is derived from an EMBL/GenBank/DDBJ whole genome shotgun (WGS) entry which is preliminary data.</text>
</comment>
<protein>
    <submittedName>
        <fullName evidence="1">Uncharacterized protein</fullName>
    </submittedName>
</protein>
<evidence type="ECO:0000313" key="1">
    <source>
        <dbReference type="EMBL" id="KIZ15426.1"/>
    </source>
</evidence>
<accession>A0A0D7CHA2</accession>
<keyword evidence="2" id="KW-1185">Reference proteome</keyword>
<dbReference type="RefSeq" id="WP_030063059.1">
    <property type="nucleotide sequence ID" value="NZ_JRKI01000034.1"/>
</dbReference>
<proteinExistence type="predicted"/>
<name>A0A0D7CHA2_9ACTN</name>